<dbReference type="EMBL" id="CP010028">
    <property type="protein sequence ID" value="AIZ45260.1"/>
    <property type="molecule type" value="Genomic_DNA"/>
</dbReference>
<evidence type="ECO:0000256" key="7">
    <source>
        <dbReference type="ARBA" id="ARBA00023002"/>
    </source>
</evidence>
<dbReference type="Gene3D" id="2.60.40.200">
    <property type="entry name" value="Superoxide dismutase, copper/zinc binding domain"/>
    <property type="match status" value="1"/>
</dbReference>
<evidence type="ECO:0000256" key="1">
    <source>
        <dbReference type="ARBA" id="ARBA00010457"/>
    </source>
</evidence>
<dbReference type="HOGENOM" id="CLU_568288_0_0_0"/>
<dbReference type="PANTHER" id="PTHR10003">
    <property type="entry name" value="SUPEROXIDE DISMUTASE CU-ZN -RELATED"/>
    <property type="match status" value="1"/>
</dbReference>
<evidence type="ECO:0000313" key="13">
    <source>
        <dbReference type="Proteomes" id="UP000030634"/>
    </source>
</evidence>
<evidence type="ECO:0000313" key="12">
    <source>
        <dbReference type="EMBL" id="AIZ45260.1"/>
    </source>
</evidence>
<evidence type="ECO:0000256" key="2">
    <source>
        <dbReference type="ARBA" id="ARBA00012682"/>
    </source>
</evidence>
<evidence type="ECO:0000256" key="6">
    <source>
        <dbReference type="ARBA" id="ARBA00022833"/>
    </source>
</evidence>
<dbReference type="InterPro" id="IPR036423">
    <property type="entry name" value="SOD-like_Cu/Zn_dom_sf"/>
</dbReference>
<dbReference type="Proteomes" id="UP000030634">
    <property type="component" value="Chromosome"/>
</dbReference>
<comment type="similarity">
    <text evidence="1">Belongs to the Cu-Zn superoxide dismutase family.</text>
</comment>
<evidence type="ECO:0000256" key="8">
    <source>
        <dbReference type="ARBA" id="ARBA00023136"/>
    </source>
</evidence>
<dbReference type="SUPFAM" id="SSF49329">
    <property type="entry name" value="Cu,Zn superoxide dismutase-like"/>
    <property type="match status" value="1"/>
</dbReference>
<evidence type="ECO:0000259" key="11">
    <source>
        <dbReference type="Pfam" id="PF00080"/>
    </source>
</evidence>
<gene>
    <name evidence="12" type="ORF">QR90_09360</name>
</gene>
<dbReference type="FunFam" id="2.60.40.200:FF:000012">
    <property type="entry name" value="Superoxide dismutase [Cu-Zn]"/>
    <property type="match status" value="1"/>
</dbReference>
<keyword evidence="7" id="KW-0560">Oxidoreductase</keyword>
<dbReference type="STRING" id="1182571.QR90_09360"/>
<organism evidence="12 13">
    <name type="scientific">Deinococcus radiopugnans</name>
    <dbReference type="NCBI Taxonomy" id="57497"/>
    <lineage>
        <taxon>Bacteria</taxon>
        <taxon>Thermotogati</taxon>
        <taxon>Deinococcota</taxon>
        <taxon>Deinococci</taxon>
        <taxon>Deinococcales</taxon>
        <taxon>Deinococcaceae</taxon>
        <taxon>Deinococcus</taxon>
    </lineage>
</organism>
<dbReference type="GO" id="GO:0005507">
    <property type="term" value="F:copper ion binding"/>
    <property type="evidence" value="ECO:0007669"/>
    <property type="project" value="InterPro"/>
</dbReference>
<comment type="function">
    <text evidence="9">Destroys radicals which are normally produced within the cells and which are toxic to biological systems. May play a role in favoring mycobacterial survival in phagocytes.</text>
</comment>
<name>A0A0A7KGM8_9DEIO</name>
<evidence type="ECO:0000256" key="9">
    <source>
        <dbReference type="ARBA" id="ARBA00024900"/>
    </source>
</evidence>
<dbReference type="InterPro" id="IPR024134">
    <property type="entry name" value="SOD_Cu/Zn_/chaperone"/>
</dbReference>
<keyword evidence="4" id="KW-1003">Cell membrane</keyword>
<dbReference type="AlphaFoldDB" id="A0A0A7KGM8"/>
<dbReference type="KEGG" id="dsw:QR90_09360"/>
<comment type="catalytic activity">
    <reaction evidence="10">
        <text>2 superoxide + 2 H(+) = H2O2 + O2</text>
        <dbReference type="Rhea" id="RHEA:20696"/>
        <dbReference type="ChEBI" id="CHEBI:15378"/>
        <dbReference type="ChEBI" id="CHEBI:15379"/>
        <dbReference type="ChEBI" id="CHEBI:16240"/>
        <dbReference type="ChEBI" id="CHEBI:18421"/>
        <dbReference type="EC" id="1.15.1.1"/>
    </reaction>
</comment>
<keyword evidence="5" id="KW-0479">Metal-binding</keyword>
<dbReference type="InterPro" id="IPR001424">
    <property type="entry name" value="SOD_Cu_Zn_dom"/>
</dbReference>
<sequence length="480" mass="49879">MKQLQKTLAFGLGGAALLLSGLVLAGGAEPMPAPIPANLRATAALRDAAGEVRGEAQFEQAGMGMRVTVQVSGLTPGMHGLHLHEFGRCTPGVDAAENKVVPFGGAGGHFDPGMSKNHDSPTAGNKYGHGGDLPMLEVGADGTGKVTFTTAKSSLTGANGVLNRSIVIHANMDDYKSDPSGKSGARERCGVILRNDFTARDYPLPSPQAFPEGVAYDAARGVLYTGSAATGNIYAINANTGATSLFSEGGAKGRRTALGLKMDAQGRVWVAGGATGAINILSKDGAPVATLMTPPSPNPYLNDLIPTPDGSVYVTDSTRPVIWRVRDMPDPSKMTVEPWLNLAGTPIKYGPGINLNGIVASPDGRYLLSIQLNTGELWRIDTGSKAIKKVMGGLKNGDGLLLDGQTLYVARNADGVVSKVSLGADYGSGTLVMEEPLNGLRFPTTLVKVGGDVVVTQGQLDKLQGGIPETPFKLTRFKAF</sequence>
<dbReference type="EC" id="1.15.1.1" evidence="2"/>
<keyword evidence="6" id="KW-0862">Zinc</keyword>
<evidence type="ECO:0000256" key="4">
    <source>
        <dbReference type="ARBA" id="ARBA00022475"/>
    </source>
</evidence>
<dbReference type="Pfam" id="PF00080">
    <property type="entry name" value="Sod_Cu"/>
    <property type="match status" value="1"/>
</dbReference>
<evidence type="ECO:0000256" key="10">
    <source>
        <dbReference type="ARBA" id="ARBA00049204"/>
    </source>
</evidence>
<dbReference type="RefSeq" id="WP_039684082.1">
    <property type="nucleotide sequence ID" value="NZ_CP010028.1"/>
</dbReference>
<evidence type="ECO:0000256" key="3">
    <source>
        <dbReference type="ARBA" id="ARBA00020928"/>
    </source>
</evidence>
<protein>
    <recommendedName>
        <fullName evidence="3">Superoxide dismutase [Cu-Zn]</fullName>
        <ecNumber evidence="2">1.15.1.1</ecNumber>
    </recommendedName>
</protein>
<dbReference type="InterPro" id="IPR011042">
    <property type="entry name" value="6-blade_b-propeller_TolB-like"/>
</dbReference>
<dbReference type="SUPFAM" id="SSF63829">
    <property type="entry name" value="Calcium-dependent phosphotriesterase"/>
    <property type="match status" value="1"/>
</dbReference>
<evidence type="ECO:0000256" key="5">
    <source>
        <dbReference type="ARBA" id="ARBA00022723"/>
    </source>
</evidence>
<proteinExistence type="inferred from homology"/>
<accession>A0A0A7KGM8</accession>
<keyword evidence="8" id="KW-0472">Membrane</keyword>
<reference evidence="13" key="1">
    <citation type="submission" date="2014-11" db="EMBL/GenBank/DDBJ databases">
        <title>Hymenobacter sp. DG25B genome submission.</title>
        <authorList>
            <person name="Jung H.-Y."/>
            <person name="Kim M.K."/>
            <person name="Srinivasan S."/>
            <person name="Lim S."/>
        </authorList>
    </citation>
    <scope>NUCLEOTIDE SEQUENCE [LARGE SCALE GENOMIC DNA]</scope>
    <source>
        <strain evidence="13">DY59</strain>
    </source>
</reference>
<dbReference type="Gene3D" id="2.120.10.30">
    <property type="entry name" value="TolB, C-terminal domain"/>
    <property type="match status" value="1"/>
</dbReference>
<feature type="domain" description="Superoxide dismutase copper/zinc binding" evidence="11">
    <location>
        <begin position="52"/>
        <end position="192"/>
    </location>
</feature>
<dbReference type="GO" id="GO:0004784">
    <property type="term" value="F:superoxide dismutase activity"/>
    <property type="evidence" value="ECO:0007669"/>
    <property type="project" value="UniProtKB-EC"/>
</dbReference>
<dbReference type="CDD" id="cd00305">
    <property type="entry name" value="Cu-Zn_Superoxide_Dismutase"/>
    <property type="match status" value="1"/>
</dbReference>